<dbReference type="Proteomes" id="UP000250919">
    <property type="component" value="Unassembled WGS sequence"/>
</dbReference>
<dbReference type="InterPro" id="IPR017763">
    <property type="entry name" value="Cysteine_desulfurase_CsdE"/>
</dbReference>
<accession>A0A329XAZ9</accession>
<dbReference type="GO" id="GO:0031071">
    <property type="term" value="F:cysteine desulfurase activity"/>
    <property type="evidence" value="ECO:0007669"/>
    <property type="project" value="UniProtKB-EC"/>
</dbReference>
<evidence type="ECO:0000313" key="6">
    <source>
        <dbReference type="Proteomes" id="UP000250919"/>
    </source>
</evidence>
<reference evidence="4 7" key="3">
    <citation type="submission" date="2019-12" db="EMBL/GenBank/DDBJ databases">
        <title>Engineering Photorhabdus to improve their lethality against agricultural pests.</title>
        <authorList>
            <person name="Machado R.A.R."/>
        </authorList>
    </citation>
    <scope>NUCLEOTIDE SEQUENCE [LARGE SCALE GENOMIC DNA]</scope>
    <source>
        <strain evidence="4 7">M-CN4</strain>
    </source>
</reference>
<feature type="active site" description="Cysteine persulfide intermediate" evidence="2">
    <location>
        <position position="64"/>
    </location>
</feature>
<evidence type="ECO:0000256" key="2">
    <source>
        <dbReference type="PIRSR" id="PIRSR617763-1"/>
    </source>
</evidence>
<gene>
    <name evidence="5" type="primary">csdE</name>
    <name evidence="5" type="ORF">CKY02_08130</name>
    <name evidence="4" type="ORF">GPY48_07570</name>
</gene>
<dbReference type="Gene3D" id="3.90.1010.10">
    <property type="match status" value="1"/>
</dbReference>
<keyword evidence="7" id="KW-1185">Reference proteome</keyword>
<dbReference type="Proteomes" id="UP000466619">
    <property type="component" value="Unassembled WGS sequence"/>
</dbReference>
<protein>
    <submittedName>
        <fullName evidence="5">Cysteine desulfurase sulfur acceptor subunit CsdE</fullName>
        <ecNumber evidence="4">2.8.1.7</ecNumber>
    </submittedName>
</protein>
<dbReference type="AlphaFoldDB" id="A0A329XAZ9"/>
<evidence type="ECO:0000313" key="5">
    <source>
        <dbReference type="EMBL" id="RAX13180.1"/>
    </source>
</evidence>
<keyword evidence="4" id="KW-0808">Transferase</keyword>
<organism evidence="5 6">
    <name type="scientific">Photorhabdus bodei</name>
    <dbReference type="NCBI Taxonomy" id="2029681"/>
    <lineage>
        <taxon>Bacteria</taxon>
        <taxon>Pseudomonadati</taxon>
        <taxon>Pseudomonadota</taxon>
        <taxon>Gammaproteobacteria</taxon>
        <taxon>Enterobacterales</taxon>
        <taxon>Morganellaceae</taxon>
        <taxon>Photorhabdus</taxon>
    </lineage>
</organism>
<dbReference type="EMBL" id="NSCM01000008">
    <property type="protein sequence ID" value="RAX13180.1"/>
    <property type="molecule type" value="Genomic_DNA"/>
</dbReference>
<dbReference type="NCBIfam" id="TIGR03391">
    <property type="entry name" value="FeS_syn_CsdE"/>
    <property type="match status" value="1"/>
</dbReference>
<sequence length="170" mass="19090">MTQTAENRIAPHPFGREISQQQLIATFDQCRQWEDRYRQLILLAKKLPALPENLKQQDTEMSGCENRVWLGHQLLPDGYLHFYGDSEGRIVKGLLAVILTAVEGKTPEQVLATNLLALFHQLGLEQQISGSRLNGVKSLINTVQNAATSYISMDFKMHRDGKGVNPPEHG</sequence>
<dbReference type="EC" id="2.8.1.7" evidence="4"/>
<evidence type="ECO:0000313" key="4">
    <source>
        <dbReference type="EMBL" id="NDL03113.1"/>
    </source>
</evidence>
<comment type="caution">
    <text evidence="5">The sequence shown here is derived from an EMBL/GenBank/DDBJ whole genome shotgun (WGS) entry which is preliminary data.</text>
</comment>
<dbReference type="SUPFAM" id="SSF82649">
    <property type="entry name" value="SufE/NifU"/>
    <property type="match status" value="1"/>
</dbReference>
<feature type="domain" description="Fe-S metabolism associated" evidence="3">
    <location>
        <begin position="25"/>
        <end position="145"/>
    </location>
</feature>
<name>A0A329XAZ9_9GAMM</name>
<dbReference type="Pfam" id="PF02657">
    <property type="entry name" value="SufE"/>
    <property type="match status" value="1"/>
</dbReference>
<dbReference type="PANTHER" id="PTHR43597">
    <property type="entry name" value="SULFUR ACCEPTOR PROTEIN CSDE"/>
    <property type="match status" value="1"/>
</dbReference>
<dbReference type="EMBL" id="WSFC01000012">
    <property type="protein sequence ID" value="NDL03113.1"/>
    <property type="molecule type" value="Genomic_DNA"/>
</dbReference>
<dbReference type="GeneID" id="88805844"/>
<dbReference type="InterPro" id="IPR003808">
    <property type="entry name" value="Fe-S_metab-assoc_dom"/>
</dbReference>
<evidence type="ECO:0000259" key="3">
    <source>
        <dbReference type="Pfam" id="PF02657"/>
    </source>
</evidence>
<proteinExistence type="inferred from homology"/>
<dbReference type="PANTHER" id="PTHR43597:SF5">
    <property type="entry name" value="SUFE-LIKE PROTEIN 2, CHLOROPLASTIC"/>
    <property type="match status" value="1"/>
</dbReference>
<reference evidence="5 6" key="2">
    <citation type="journal article" date="2018" name="Int. J. Syst. Evol. Microbiol.">
        <title>Whole-genome-based revisit of Photorhabdus phylogeny: proposal for the elevation of most Photorhabdus subspecies to the species level and description of one novel species Photorhabdus bodei sp. nov., and one novel subspecies Photorhabdus laumondii subsp. clarkei subsp. nov.</title>
        <authorList>
            <person name="Machado R.A.R."/>
            <person name="Wuthrich D."/>
            <person name="Kuhnert P."/>
            <person name="Arce C.C.M."/>
            <person name="Thonen L."/>
            <person name="Ruiz C."/>
            <person name="Zhang X."/>
            <person name="Robert C.A.M."/>
            <person name="Karimi J."/>
            <person name="Kamali S."/>
            <person name="Ma J."/>
            <person name="Bruggmann R."/>
            <person name="Erb M."/>
        </authorList>
    </citation>
    <scope>NUCLEOTIDE SEQUENCE [LARGE SCALE GENOMIC DNA]</scope>
    <source>
        <strain evidence="5 6">LJ24-63</strain>
    </source>
</reference>
<evidence type="ECO:0000256" key="1">
    <source>
        <dbReference type="ARBA" id="ARBA00010282"/>
    </source>
</evidence>
<evidence type="ECO:0000313" key="7">
    <source>
        <dbReference type="Proteomes" id="UP000466619"/>
    </source>
</evidence>
<comment type="similarity">
    <text evidence="1">Belongs to the SufE family.</text>
</comment>
<dbReference type="RefSeq" id="WP_112894917.1">
    <property type="nucleotide sequence ID" value="NZ_CAWNYH010000008.1"/>
</dbReference>
<reference evidence="5" key="1">
    <citation type="submission" date="2017-08" db="EMBL/GenBank/DDBJ databases">
        <authorList>
            <person name="de Groot N.N."/>
        </authorList>
    </citation>
    <scope>NUCLEOTIDE SEQUENCE</scope>
    <source>
        <strain evidence="5">LJ24-63</strain>
    </source>
</reference>